<dbReference type="InterPro" id="IPR004412">
    <property type="entry name" value="GatA"/>
</dbReference>
<evidence type="ECO:0000256" key="1">
    <source>
        <dbReference type="ARBA" id="ARBA00008069"/>
    </source>
</evidence>
<evidence type="ECO:0000256" key="5">
    <source>
        <dbReference type="ARBA" id="ARBA00022917"/>
    </source>
</evidence>
<dbReference type="GO" id="GO:0005524">
    <property type="term" value="F:ATP binding"/>
    <property type="evidence" value="ECO:0007669"/>
    <property type="project" value="UniProtKB-KW"/>
</dbReference>
<keyword evidence="5 7" id="KW-0648">Protein biosynthesis</keyword>
<dbReference type="EC" id="6.3.5.7" evidence="7"/>
<dbReference type="InterPro" id="IPR023631">
    <property type="entry name" value="Amidase_dom"/>
</dbReference>
<keyword evidence="2 7" id="KW-0436">Ligase</keyword>
<sequence>MLRLSIKELANQLQLGKISSAELCKKCQDRVQALEKLNAIVTTTFEDADQKSQQSDRYICDGKARHSLEGIPFAAKDTFCTKGVRTSCASKMLQDYFPPYTATVVEKLQRCGAVLLGKTNMDEYAMGAGAIDSIFGPTRNPWKYPYQSLHDGKKVKGHDWFISGGSSGGSAVAVATGMVMGSLGSDTGGSIRIPACFSGVVGLKPTYGLCSRLGLIPLVNSLDVPGVLARTVDDTAVLLDAISGEDLMDSTSVPDPCDSYILPDEIEVKGLTVGIPKEYHSPGLQKDILHVWSRAADIFENAGAKVVPVSLPHTQYSIACYSVLCAAEVASNMARYDGIEFGHRSKTDSSTEALFAESRHEGFNEVVRGRIFAGNFFTLRRNYQEFFQHAQKVRRLVTDDFSKVFNNGVDVLLTPTTICDGMTYEEFNSMDSRTQCEKLDVYTQSSNLAGVPALSLPIDLSSRGLPIGLQLIASCFNDKKLLMVAKWLEQQVNFPRHRLDEEIEELEKKR</sequence>
<dbReference type="InterPro" id="IPR036928">
    <property type="entry name" value="AS_sf"/>
</dbReference>
<comment type="catalytic activity">
    <reaction evidence="6 7">
        <text>L-glutamyl-tRNA(Gln) + L-glutamine + ATP + H2O = L-glutaminyl-tRNA(Gln) + L-glutamate + ADP + phosphate + H(+)</text>
        <dbReference type="Rhea" id="RHEA:17521"/>
        <dbReference type="Rhea" id="RHEA-COMP:9681"/>
        <dbReference type="Rhea" id="RHEA-COMP:9684"/>
        <dbReference type="ChEBI" id="CHEBI:15377"/>
        <dbReference type="ChEBI" id="CHEBI:15378"/>
        <dbReference type="ChEBI" id="CHEBI:29985"/>
        <dbReference type="ChEBI" id="CHEBI:30616"/>
        <dbReference type="ChEBI" id="CHEBI:43474"/>
        <dbReference type="ChEBI" id="CHEBI:58359"/>
        <dbReference type="ChEBI" id="CHEBI:78520"/>
        <dbReference type="ChEBI" id="CHEBI:78521"/>
        <dbReference type="ChEBI" id="CHEBI:456216"/>
        <dbReference type="EC" id="6.3.5.7"/>
    </reaction>
</comment>
<dbReference type="Pfam" id="PF01425">
    <property type="entry name" value="Amidase"/>
    <property type="match status" value="1"/>
</dbReference>
<dbReference type="PROSITE" id="PS00571">
    <property type="entry name" value="AMIDASES"/>
    <property type="match status" value="1"/>
</dbReference>
<comment type="subcellular location">
    <subcellularLocation>
        <location evidence="7">Mitochondrion</location>
    </subcellularLocation>
</comment>
<evidence type="ECO:0000313" key="10">
    <source>
        <dbReference type="Proteomes" id="UP001152320"/>
    </source>
</evidence>
<dbReference type="GO" id="GO:0030956">
    <property type="term" value="C:glutamyl-tRNA(Gln) amidotransferase complex"/>
    <property type="evidence" value="ECO:0007669"/>
    <property type="project" value="UniProtKB-UniRule"/>
</dbReference>
<dbReference type="PANTHER" id="PTHR11895:SF7">
    <property type="entry name" value="GLUTAMYL-TRNA(GLN) AMIDOTRANSFERASE SUBUNIT A, MITOCHONDRIAL"/>
    <property type="match status" value="1"/>
</dbReference>
<feature type="active site" description="Acyl-ester intermediate" evidence="7">
    <location>
        <position position="190"/>
    </location>
</feature>
<dbReference type="Gene3D" id="3.90.1300.10">
    <property type="entry name" value="Amidase signature (AS) domain"/>
    <property type="match status" value="1"/>
</dbReference>
<dbReference type="AlphaFoldDB" id="A0A9Q1BIT5"/>
<evidence type="ECO:0000256" key="2">
    <source>
        <dbReference type="ARBA" id="ARBA00022598"/>
    </source>
</evidence>
<dbReference type="SUPFAM" id="SSF75304">
    <property type="entry name" value="Amidase signature (AS) enzymes"/>
    <property type="match status" value="1"/>
</dbReference>
<comment type="caution">
    <text evidence="9">The sequence shown here is derived from an EMBL/GenBank/DDBJ whole genome shotgun (WGS) entry which is preliminary data.</text>
</comment>
<keyword evidence="3 7" id="KW-0547">Nucleotide-binding</keyword>
<evidence type="ECO:0000256" key="4">
    <source>
        <dbReference type="ARBA" id="ARBA00022840"/>
    </source>
</evidence>
<gene>
    <name evidence="9" type="ORF">HOLleu_32490</name>
</gene>
<accession>A0A9Q1BIT5</accession>
<feature type="active site" description="Charge relay system" evidence="7">
    <location>
        <position position="166"/>
    </location>
</feature>
<evidence type="ECO:0000313" key="9">
    <source>
        <dbReference type="EMBL" id="KAJ8027364.1"/>
    </source>
</evidence>
<keyword evidence="4 7" id="KW-0067">ATP-binding</keyword>
<evidence type="ECO:0000259" key="8">
    <source>
        <dbReference type="Pfam" id="PF01425"/>
    </source>
</evidence>
<organism evidence="9 10">
    <name type="scientific">Holothuria leucospilota</name>
    <name type="common">Black long sea cucumber</name>
    <name type="synonym">Mertensiothuria leucospilota</name>
    <dbReference type="NCBI Taxonomy" id="206669"/>
    <lineage>
        <taxon>Eukaryota</taxon>
        <taxon>Metazoa</taxon>
        <taxon>Echinodermata</taxon>
        <taxon>Eleutherozoa</taxon>
        <taxon>Echinozoa</taxon>
        <taxon>Holothuroidea</taxon>
        <taxon>Aspidochirotacea</taxon>
        <taxon>Aspidochirotida</taxon>
        <taxon>Holothuriidae</taxon>
        <taxon>Holothuria</taxon>
    </lineage>
</organism>
<dbReference type="Proteomes" id="UP001152320">
    <property type="component" value="Chromosome 16"/>
</dbReference>
<dbReference type="GO" id="GO:0032543">
    <property type="term" value="P:mitochondrial translation"/>
    <property type="evidence" value="ECO:0007669"/>
    <property type="project" value="UniProtKB-UniRule"/>
</dbReference>
<dbReference type="EMBL" id="JAIZAY010000016">
    <property type="protein sequence ID" value="KAJ8027364.1"/>
    <property type="molecule type" value="Genomic_DNA"/>
</dbReference>
<keyword evidence="7" id="KW-0496">Mitochondrion</keyword>
<protein>
    <recommendedName>
        <fullName evidence="7">Glutamyl-tRNA(Gln) amidotransferase subunit A, mitochondrial</fullName>
        <shortName evidence="7">Glu-AdT subunit A</shortName>
        <ecNumber evidence="7">6.3.5.7</ecNumber>
    </recommendedName>
</protein>
<proteinExistence type="inferred from homology"/>
<reference evidence="9" key="1">
    <citation type="submission" date="2021-10" db="EMBL/GenBank/DDBJ databases">
        <title>Tropical sea cucumber genome reveals ecological adaptation and Cuvierian tubules defense mechanism.</title>
        <authorList>
            <person name="Chen T."/>
        </authorList>
    </citation>
    <scope>NUCLEOTIDE SEQUENCE</scope>
    <source>
        <strain evidence="9">Nanhai2018</strain>
        <tissue evidence="9">Muscle</tissue>
    </source>
</reference>
<dbReference type="OrthoDB" id="421993at2759"/>
<dbReference type="InterPro" id="IPR020556">
    <property type="entry name" value="Amidase_CS"/>
</dbReference>
<dbReference type="PANTHER" id="PTHR11895">
    <property type="entry name" value="TRANSAMIDASE"/>
    <property type="match status" value="1"/>
</dbReference>
<dbReference type="GO" id="GO:0050567">
    <property type="term" value="F:glutaminyl-tRNA synthase (glutamine-hydrolyzing) activity"/>
    <property type="evidence" value="ECO:0007669"/>
    <property type="project" value="UniProtKB-UniRule"/>
</dbReference>
<name>A0A9Q1BIT5_HOLLE</name>
<feature type="domain" description="Amidase" evidence="8">
    <location>
        <begin position="22"/>
        <end position="482"/>
    </location>
</feature>
<evidence type="ECO:0000256" key="6">
    <source>
        <dbReference type="ARBA" id="ARBA00047407"/>
    </source>
</evidence>
<dbReference type="GO" id="GO:0005739">
    <property type="term" value="C:mitochondrion"/>
    <property type="evidence" value="ECO:0007669"/>
    <property type="project" value="UniProtKB-SubCell"/>
</dbReference>
<evidence type="ECO:0000256" key="3">
    <source>
        <dbReference type="ARBA" id="ARBA00022741"/>
    </source>
</evidence>
<comment type="subunit">
    <text evidence="7">Subunit of the heterotrimeric GatCAB amidotransferase (AdT) complex, composed of A, B and C subunits.</text>
</comment>
<comment type="similarity">
    <text evidence="1 7">Belongs to the amidase family. GatA subfamily.</text>
</comment>
<dbReference type="GO" id="GO:0070681">
    <property type="term" value="P:glutaminyl-tRNAGln biosynthesis via transamidation"/>
    <property type="evidence" value="ECO:0007669"/>
    <property type="project" value="UniProtKB-UniRule"/>
</dbReference>
<evidence type="ECO:0000256" key="7">
    <source>
        <dbReference type="HAMAP-Rule" id="MF_03150"/>
    </source>
</evidence>
<comment type="function">
    <text evidence="7">Allows the formation of correctly charged Gln-tRNA(Gln) through the transamidation of misacylated Glu-tRNA(Gln) in the mitochondria. The reaction takes place in the presence of glutamine and ATP through an activated gamma-phospho-Glu-tRNA(Gln).</text>
</comment>
<feature type="active site" description="Charge relay system" evidence="7">
    <location>
        <position position="76"/>
    </location>
</feature>
<dbReference type="HAMAP" id="MF_00120">
    <property type="entry name" value="GatA"/>
    <property type="match status" value="1"/>
</dbReference>
<dbReference type="InterPro" id="IPR000120">
    <property type="entry name" value="Amidase"/>
</dbReference>
<keyword evidence="10" id="KW-1185">Reference proteome</keyword>